<proteinExistence type="predicted"/>
<dbReference type="GO" id="GO:0006633">
    <property type="term" value="P:fatty acid biosynthetic process"/>
    <property type="evidence" value="ECO:0007669"/>
    <property type="project" value="UniProtKB-KW"/>
</dbReference>
<dbReference type="GO" id="GO:0008770">
    <property type="term" value="F:[acyl-carrier-protein] phosphodiesterase activity"/>
    <property type="evidence" value="ECO:0007669"/>
    <property type="project" value="InterPro"/>
</dbReference>
<dbReference type="Pfam" id="PF04336">
    <property type="entry name" value="ACP_PD"/>
    <property type="match status" value="1"/>
</dbReference>
<reference evidence="5 6" key="1">
    <citation type="submission" date="2018-08" db="EMBL/GenBank/DDBJ databases">
        <title>Recombination of ecologically and evolutionarily significant loci maintains genetic cohesion in the Pseudomonas syringae species complex.</title>
        <authorList>
            <person name="Dillon M."/>
            <person name="Thakur S."/>
            <person name="Almeida R.N.D."/>
            <person name="Weir B.S."/>
            <person name="Guttman D.S."/>
        </authorList>
    </citation>
    <scope>NUCLEOTIDE SEQUENCE [LARGE SCALE GENOMIC DNA]</scope>
    <source>
        <strain evidence="5 6">ICMP 11281</strain>
    </source>
</reference>
<dbReference type="AlphaFoldDB" id="A0A3M3GAM7"/>
<name>A0A3M3GAM7_PSEYM</name>
<dbReference type="PANTHER" id="PTHR38764:SF1">
    <property type="entry name" value="ACYL CARRIER PROTEIN PHOSPHODIESTERASE"/>
    <property type="match status" value="1"/>
</dbReference>
<evidence type="ECO:0000256" key="4">
    <source>
        <dbReference type="ARBA" id="ARBA00023160"/>
    </source>
</evidence>
<keyword evidence="4" id="KW-0275">Fatty acid biosynthesis</keyword>
<keyword evidence="2" id="KW-0378">Hydrolase</keyword>
<dbReference type="PIRSF" id="PIRSF011489">
    <property type="entry name" value="DUF479"/>
    <property type="match status" value="1"/>
</dbReference>
<evidence type="ECO:0008006" key="7">
    <source>
        <dbReference type="Google" id="ProtNLM"/>
    </source>
</evidence>
<dbReference type="PANTHER" id="PTHR38764">
    <property type="entry name" value="ACYL CARRIER PROTEIN PHOSPHODIESTERASE"/>
    <property type="match status" value="1"/>
</dbReference>
<dbReference type="EMBL" id="RBUQ01000378">
    <property type="protein sequence ID" value="RMV27136.1"/>
    <property type="molecule type" value="Genomic_DNA"/>
</dbReference>
<keyword evidence="1" id="KW-0444">Lipid biosynthesis</keyword>
<evidence type="ECO:0000256" key="3">
    <source>
        <dbReference type="ARBA" id="ARBA00023098"/>
    </source>
</evidence>
<dbReference type="InterPro" id="IPR007431">
    <property type="entry name" value="ACP_PD"/>
</dbReference>
<gene>
    <name evidence="5" type="ORF">ALP13_102981</name>
</gene>
<comment type="caution">
    <text evidence="5">The sequence shown here is derived from an EMBL/GenBank/DDBJ whole genome shotgun (WGS) entry which is preliminary data.</text>
</comment>
<evidence type="ECO:0000313" key="5">
    <source>
        <dbReference type="EMBL" id="RMV27136.1"/>
    </source>
</evidence>
<protein>
    <recommendedName>
        <fullName evidence="7">Acyl carrier protein phosphodiesterase</fullName>
    </recommendedName>
</protein>
<keyword evidence="3" id="KW-0443">Lipid metabolism</keyword>
<evidence type="ECO:0000256" key="1">
    <source>
        <dbReference type="ARBA" id="ARBA00022516"/>
    </source>
</evidence>
<organism evidence="5 6">
    <name type="scientific">Pseudomonas syringae pv. maculicola</name>
    <dbReference type="NCBI Taxonomy" id="59511"/>
    <lineage>
        <taxon>Bacteria</taxon>
        <taxon>Pseudomonadati</taxon>
        <taxon>Pseudomonadota</taxon>
        <taxon>Gammaproteobacteria</taxon>
        <taxon>Pseudomonadales</taxon>
        <taxon>Pseudomonadaceae</taxon>
        <taxon>Pseudomonas</taxon>
    </lineage>
</organism>
<evidence type="ECO:0000313" key="6">
    <source>
        <dbReference type="Proteomes" id="UP000271631"/>
    </source>
</evidence>
<sequence length="197" mass="22331">MHEMNYLAHLHLGGQSPDELLGSLYGDFVKGPLVGRFSSKTEAAIQLHRTIDAFTDSHELVKRALSRFPDEKRRYAGIALDMFFDHCLARDWEEYSGVPLKRFAQEIYGILESEPSLPPSLAKVVPLMISEDWLCAYKDIEMIGYGLGIISKRLSRPEGLDGLFEHLKDNYELLSTDFREFYPALRAFARSSAVAQA</sequence>
<accession>A0A3M3GAM7</accession>
<dbReference type="Proteomes" id="UP000271631">
    <property type="component" value="Unassembled WGS sequence"/>
</dbReference>
<evidence type="ECO:0000256" key="2">
    <source>
        <dbReference type="ARBA" id="ARBA00022801"/>
    </source>
</evidence>
<keyword evidence="4" id="KW-0276">Fatty acid metabolism</keyword>